<evidence type="ECO:0000259" key="1">
    <source>
        <dbReference type="Pfam" id="PF12697"/>
    </source>
</evidence>
<evidence type="ECO:0000313" key="3">
    <source>
        <dbReference type="Proteomes" id="UP000073492"/>
    </source>
</evidence>
<keyword evidence="3" id="KW-1185">Reference proteome</keyword>
<protein>
    <recommendedName>
        <fullName evidence="1">AB hydrolase-1 domain-containing protein</fullName>
    </recommendedName>
</protein>
<dbReference type="AlphaFoldDB" id="A0A139IAS0"/>
<comment type="caution">
    <text evidence="2">The sequence shown here is derived from an EMBL/GenBank/DDBJ whole genome shotgun (WGS) entry which is preliminary data.</text>
</comment>
<dbReference type="EMBL" id="LFZO01000178">
    <property type="protein sequence ID" value="KXT11848.1"/>
    <property type="molecule type" value="Genomic_DNA"/>
</dbReference>
<feature type="domain" description="AB hydrolase-1" evidence="1">
    <location>
        <begin position="135"/>
        <end position="295"/>
    </location>
</feature>
<proteinExistence type="predicted"/>
<dbReference type="Proteomes" id="UP000073492">
    <property type="component" value="Unassembled WGS sequence"/>
</dbReference>
<sequence length="406" mass="42707">MRSLYALAFTAGATAQYSSNLLPSNPGGAIPAGVQAPSTTGFENATIHPARGGLAVCVSGSVPVTASTSKNLKFKNLELPKNQSQVTGAFVDLVSSGSTVMQDIMDGTQSVNGTYRIGATLCTPANNTRPDQVQVLTHGVGFDRSYWDFAPGYSYVDVAAQYGHATFFYDRLGVGKSSKPDALNIVQAPLEVEILHQLLTKVRAGAFSDITPDTVVATGHSFGSILTQAITAQYPSAIDGAILTGFSVNSTALPAFLLGNNFAIASQDQPYRFSHAPQGYLVSASPISNQIGFFKTPGFDPEILALADATKGTVTLGELLTNSAVIGIASNYTNPVAVVNGAHDFPFCSGNCSYPTNLAEAVFPKLYPNTNRTGAYLAEVAGHGLNLHYSAVEAYHYLQDFLGKNL</sequence>
<dbReference type="InterPro" id="IPR029058">
    <property type="entry name" value="AB_hydrolase_fold"/>
</dbReference>
<gene>
    <name evidence="2" type="ORF">AC579_4274</name>
</gene>
<accession>A0A139IAS0</accession>
<dbReference type="Pfam" id="PF12697">
    <property type="entry name" value="Abhydrolase_6"/>
    <property type="match status" value="1"/>
</dbReference>
<dbReference type="Gene3D" id="3.40.50.1820">
    <property type="entry name" value="alpha/beta hydrolase"/>
    <property type="match status" value="1"/>
</dbReference>
<name>A0A139IAS0_9PEZI</name>
<dbReference type="InterPro" id="IPR000073">
    <property type="entry name" value="AB_hydrolase_1"/>
</dbReference>
<dbReference type="OrthoDB" id="2985014at2759"/>
<organism evidence="2 3">
    <name type="scientific">Pseudocercospora musae</name>
    <dbReference type="NCBI Taxonomy" id="113226"/>
    <lineage>
        <taxon>Eukaryota</taxon>
        <taxon>Fungi</taxon>
        <taxon>Dikarya</taxon>
        <taxon>Ascomycota</taxon>
        <taxon>Pezizomycotina</taxon>
        <taxon>Dothideomycetes</taxon>
        <taxon>Dothideomycetidae</taxon>
        <taxon>Mycosphaerellales</taxon>
        <taxon>Mycosphaerellaceae</taxon>
        <taxon>Pseudocercospora</taxon>
    </lineage>
</organism>
<dbReference type="SUPFAM" id="SSF53474">
    <property type="entry name" value="alpha/beta-Hydrolases"/>
    <property type="match status" value="1"/>
</dbReference>
<evidence type="ECO:0000313" key="2">
    <source>
        <dbReference type="EMBL" id="KXT11848.1"/>
    </source>
</evidence>
<reference evidence="2 3" key="1">
    <citation type="submission" date="2015-07" db="EMBL/GenBank/DDBJ databases">
        <title>Comparative genomics of the Sigatoka disease complex on banana suggests a link between parallel evolutionary changes in Pseudocercospora fijiensis and Pseudocercospora eumusae and increased virulence on the banana host.</title>
        <authorList>
            <person name="Chang T.-C."/>
            <person name="Salvucci A."/>
            <person name="Crous P.W."/>
            <person name="Stergiopoulos I."/>
        </authorList>
    </citation>
    <scope>NUCLEOTIDE SEQUENCE [LARGE SCALE GENOMIC DNA]</scope>
    <source>
        <strain evidence="2 3">CBS 116634</strain>
    </source>
</reference>